<proteinExistence type="predicted"/>
<dbReference type="RefSeq" id="WP_177208120.1">
    <property type="nucleotide sequence ID" value="NZ_FOLO01000048.1"/>
</dbReference>
<dbReference type="Proteomes" id="UP000198862">
    <property type="component" value="Unassembled WGS sequence"/>
</dbReference>
<dbReference type="InterPro" id="IPR021316">
    <property type="entry name" value="DUF2913"/>
</dbReference>
<sequence>MENYKKSINDMSWCGLVSLAIAQQNGDCGFNAMQENKFLSMWLHSAYKQKRFPKAIAPDLEHLMKIAKSKGQFAQLKSLLNELYQNAE</sequence>
<accession>A0A1I1RHJ1</accession>
<organism evidence="1 2">
    <name type="scientific">Pseudoalteromonas denitrificans DSM 6059</name>
    <dbReference type="NCBI Taxonomy" id="1123010"/>
    <lineage>
        <taxon>Bacteria</taxon>
        <taxon>Pseudomonadati</taxon>
        <taxon>Pseudomonadota</taxon>
        <taxon>Gammaproteobacteria</taxon>
        <taxon>Alteromonadales</taxon>
        <taxon>Pseudoalteromonadaceae</taxon>
        <taxon>Pseudoalteromonas</taxon>
    </lineage>
</organism>
<protein>
    <recommendedName>
        <fullName evidence="3">DUF2913 family protein</fullName>
    </recommendedName>
</protein>
<keyword evidence="2" id="KW-1185">Reference proteome</keyword>
<dbReference type="Pfam" id="PF11140">
    <property type="entry name" value="DUF2913"/>
    <property type="match status" value="1"/>
</dbReference>
<dbReference type="EMBL" id="FOLO01000048">
    <property type="protein sequence ID" value="SFD31718.1"/>
    <property type="molecule type" value="Genomic_DNA"/>
</dbReference>
<gene>
    <name evidence="1" type="ORF">SAMN02745724_04180</name>
</gene>
<evidence type="ECO:0000313" key="1">
    <source>
        <dbReference type="EMBL" id="SFD31718.1"/>
    </source>
</evidence>
<reference evidence="1 2" key="1">
    <citation type="submission" date="2016-10" db="EMBL/GenBank/DDBJ databases">
        <authorList>
            <person name="de Groot N.N."/>
        </authorList>
    </citation>
    <scope>NUCLEOTIDE SEQUENCE [LARGE SCALE GENOMIC DNA]</scope>
    <source>
        <strain evidence="1 2">DSM 6059</strain>
    </source>
</reference>
<dbReference type="AlphaFoldDB" id="A0A1I1RHJ1"/>
<evidence type="ECO:0008006" key="3">
    <source>
        <dbReference type="Google" id="ProtNLM"/>
    </source>
</evidence>
<dbReference type="STRING" id="1123010.SAMN02745724_04180"/>
<name>A0A1I1RHJ1_9GAMM</name>
<evidence type="ECO:0000313" key="2">
    <source>
        <dbReference type="Proteomes" id="UP000198862"/>
    </source>
</evidence>